<dbReference type="SUPFAM" id="SSF55874">
    <property type="entry name" value="ATPase domain of HSP90 chaperone/DNA topoisomerase II/histidine kinase"/>
    <property type="match status" value="1"/>
</dbReference>
<dbReference type="PANTHER" id="PTHR34220">
    <property type="entry name" value="SENSOR HISTIDINE KINASE YPDA"/>
    <property type="match status" value="1"/>
</dbReference>
<reference evidence="3 4" key="1">
    <citation type="submission" date="2018-03" db="EMBL/GenBank/DDBJ databases">
        <title>Genomic Encyclopedia of Archaeal and Bacterial Type Strains, Phase II (KMG-II): from individual species to whole genera.</title>
        <authorList>
            <person name="Goeker M."/>
        </authorList>
    </citation>
    <scope>NUCLEOTIDE SEQUENCE [LARGE SCALE GENOMIC DNA]</scope>
    <source>
        <strain evidence="3 4">DSM 27929</strain>
    </source>
</reference>
<dbReference type="Pfam" id="PF07494">
    <property type="entry name" value="Reg_prop"/>
    <property type="match status" value="1"/>
</dbReference>
<dbReference type="OrthoDB" id="6190788at2"/>
<evidence type="ECO:0000256" key="1">
    <source>
        <dbReference type="SAM" id="Phobius"/>
    </source>
</evidence>
<dbReference type="EMBL" id="PVTR01000002">
    <property type="protein sequence ID" value="PRY89754.1"/>
    <property type="molecule type" value="Genomic_DNA"/>
</dbReference>
<dbReference type="InterPro" id="IPR011110">
    <property type="entry name" value="Reg_prop"/>
</dbReference>
<keyword evidence="1" id="KW-0812">Transmembrane</keyword>
<sequence length="1009" mass="115587">METKYLFQPAKNAKFKSLRSLIILLLFCAHLVCAQEYPVKNFSTLEGLPNNAVRSLFVDSRGILWIGTENGLAKMDNGKLESFFQSDGLAFDNCWAIEEDYLNQMWFGSYGGGLTFFDGKDFQVFDQSNGLIDNRIRHLYAYKDKILVGTENGISIIDVKDRKVESFPETKRNPDLNYTSGFFEHQNRLYYSTYRQGVYEITFSPSKTSFRKVNEHLPIYALGHFEDKVYTSNKGHVDMFAVDDFVSGISKPKSFGQSVIWSFLQDHLGNIFGAAWGIYKEDGGIFHLAQEQMKPFKVHTGIDLKNFISSAYDHESKTLYAGTTDKGFFAIHLDEKILFQAGHKEPVLGFVGDVELEAILYADGIHLSKDSLFVDKKDFKTAQARFLSVLGYPLPKHQDDFFELDYDTPTENLIFYQIHSLSGNIWVNTNIGIFELDRRGRFLSYLPEHCYVMGFNSEGKLTVSNPYGGLRIYEDHKNLIYTYYSPEDAETPTQLASIVSRGDRTFLASVFNGLFDFSEKKGFRSYIRDSLWDEQKFKAMHLDKSGDLLLGAEFGDLYVLSFDPDFIIKEKIPKSNFIGNGILFIESYQDAILIGTEAGLNIYQNKSIRFIDHEQGLGAGQIQSAKVIEDKLYIGYDSGYFIVDLTQILEEKDYTHNLEITKLTVNNQTYPKENFLWFTYNLKSLDLKNNQSNLTLGFKPVGHPYPQKLVYRYRLGSQEEWGAYSTETEILLPSLSFGNYELEIETYDLHSGKTKITSLLDFRIAPPFYLDWKFILPMTLLIALMVFAVFKWRLQQVREKAATEKKVVETKLEALRSQMNPHFIFNAVNSIQYYILKNQGDEALDFLGKFSKLMRNTLENSVLPQVRLSREIEYLKNYIELENKRVNNKVDWKIDIPTEIDAESLSIPSMLIQPFIENVFVHAFGPKHAAPKLAVTFAMSDTGILTCSIWDNGSGIQESKKTKLYESRGMSLVKERLSLLPGYSSDSIQVQSSPEKGTEILVRLPCFYK</sequence>
<dbReference type="Proteomes" id="UP000238157">
    <property type="component" value="Unassembled WGS sequence"/>
</dbReference>
<dbReference type="AlphaFoldDB" id="A0A2T0WT54"/>
<keyword evidence="4" id="KW-1185">Reference proteome</keyword>
<evidence type="ECO:0000313" key="3">
    <source>
        <dbReference type="EMBL" id="PRY89754.1"/>
    </source>
</evidence>
<gene>
    <name evidence="3" type="ORF">CLW00_102230</name>
</gene>
<feature type="domain" description="Signal transduction histidine kinase internal region" evidence="2">
    <location>
        <begin position="811"/>
        <end position="889"/>
    </location>
</feature>
<comment type="caution">
    <text evidence="3">The sequence shown here is derived from an EMBL/GenBank/DDBJ whole genome shotgun (WGS) entry which is preliminary data.</text>
</comment>
<dbReference type="InterPro" id="IPR010559">
    <property type="entry name" value="Sig_transdc_His_kin_internal"/>
</dbReference>
<name>A0A2T0WT54_9BACT</name>
<dbReference type="GO" id="GO:0000155">
    <property type="term" value="F:phosphorelay sensor kinase activity"/>
    <property type="evidence" value="ECO:0007669"/>
    <property type="project" value="InterPro"/>
</dbReference>
<dbReference type="InterPro" id="IPR015943">
    <property type="entry name" value="WD40/YVTN_repeat-like_dom_sf"/>
</dbReference>
<dbReference type="GO" id="GO:0016020">
    <property type="term" value="C:membrane"/>
    <property type="evidence" value="ECO:0007669"/>
    <property type="project" value="InterPro"/>
</dbReference>
<protein>
    <recommendedName>
        <fullName evidence="2">Signal transduction histidine kinase internal region domain-containing protein</fullName>
    </recommendedName>
</protein>
<accession>A0A2T0WT54</accession>
<keyword evidence="1" id="KW-1133">Transmembrane helix</keyword>
<dbReference type="InterPro" id="IPR050640">
    <property type="entry name" value="Bact_2-comp_sensor_kinase"/>
</dbReference>
<dbReference type="Gene3D" id="3.30.565.10">
    <property type="entry name" value="Histidine kinase-like ATPase, C-terminal domain"/>
    <property type="match status" value="1"/>
</dbReference>
<organism evidence="3 4">
    <name type="scientific">Mongoliibacter ruber</name>
    <dbReference type="NCBI Taxonomy" id="1750599"/>
    <lineage>
        <taxon>Bacteria</taxon>
        <taxon>Pseudomonadati</taxon>
        <taxon>Bacteroidota</taxon>
        <taxon>Cytophagia</taxon>
        <taxon>Cytophagales</taxon>
        <taxon>Cyclobacteriaceae</taxon>
        <taxon>Mongoliibacter</taxon>
    </lineage>
</organism>
<evidence type="ECO:0000259" key="2">
    <source>
        <dbReference type="Pfam" id="PF06580"/>
    </source>
</evidence>
<dbReference type="InterPro" id="IPR013783">
    <property type="entry name" value="Ig-like_fold"/>
</dbReference>
<dbReference type="Pfam" id="PF06580">
    <property type="entry name" value="His_kinase"/>
    <property type="match status" value="1"/>
</dbReference>
<proteinExistence type="predicted"/>
<dbReference type="Gene3D" id="2.60.40.10">
    <property type="entry name" value="Immunoglobulins"/>
    <property type="match status" value="1"/>
</dbReference>
<dbReference type="Gene3D" id="2.130.10.10">
    <property type="entry name" value="YVTN repeat-like/Quinoprotein amine dehydrogenase"/>
    <property type="match status" value="2"/>
</dbReference>
<keyword evidence="1" id="KW-0472">Membrane</keyword>
<evidence type="ECO:0000313" key="4">
    <source>
        <dbReference type="Proteomes" id="UP000238157"/>
    </source>
</evidence>
<dbReference type="SUPFAM" id="SSF63829">
    <property type="entry name" value="Calcium-dependent phosphotriesterase"/>
    <property type="match status" value="1"/>
</dbReference>
<dbReference type="PANTHER" id="PTHR34220:SF7">
    <property type="entry name" value="SENSOR HISTIDINE KINASE YPDA"/>
    <property type="match status" value="1"/>
</dbReference>
<feature type="transmembrane region" description="Helical" evidence="1">
    <location>
        <begin position="772"/>
        <end position="790"/>
    </location>
</feature>
<dbReference type="InterPro" id="IPR036890">
    <property type="entry name" value="HATPase_C_sf"/>
</dbReference>